<feature type="domain" description="Methyl-accepting transducer" evidence="12">
    <location>
        <begin position="884"/>
        <end position="1113"/>
    </location>
</feature>
<dbReference type="GO" id="GO:0004888">
    <property type="term" value="F:transmembrane signaling receptor activity"/>
    <property type="evidence" value="ECO:0007669"/>
    <property type="project" value="InterPro"/>
</dbReference>
<dbReference type="Gene3D" id="6.10.340.10">
    <property type="match status" value="2"/>
</dbReference>
<gene>
    <name evidence="15" type="ORF">FH063_003255</name>
</gene>
<dbReference type="GO" id="GO:0007165">
    <property type="term" value="P:signal transduction"/>
    <property type="evidence" value="ECO:0007669"/>
    <property type="project" value="UniProtKB-KW"/>
</dbReference>
<dbReference type="SUPFAM" id="SSF103190">
    <property type="entry name" value="Sensory domain-like"/>
    <property type="match status" value="1"/>
</dbReference>
<comment type="similarity">
    <text evidence="8">Belongs to the methyl-accepting chemotaxis (MCP) protein family.</text>
</comment>
<keyword evidence="6 11" id="KW-0472">Membrane</keyword>
<dbReference type="GO" id="GO:0005886">
    <property type="term" value="C:plasma membrane"/>
    <property type="evidence" value="ECO:0007669"/>
    <property type="project" value="UniProtKB-SubCell"/>
</dbReference>
<evidence type="ECO:0000256" key="9">
    <source>
        <dbReference type="PROSITE-ProRule" id="PRU00284"/>
    </source>
</evidence>
<dbReference type="AlphaFoldDB" id="A0A5B0KLF9"/>
<dbReference type="PANTHER" id="PTHR32089:SF112">
    <property type="entry name" value="LYSOZYME-LIKE PROTEIN-RELATED"/>
    <property type="match status" value="1"/>
</dbReference>
<feature type="domain" description="T-SNARE coiled-coil homology" evidence="13">
    <location>
        <begin position="1036"/>
        <end position="1098"/>
    </location>
</feature>
<dbReference type="Gene3D" id="1.10.287.950">
    <property type="entry name" value="Methyl-accepting chemotaxis protein"/>
    <property type="match status" value="2"/>
</dbReference>
<dbReference type="Proteomes" id="UP000325333">
    <property type="component" value="Unassembled WGS sequence"/>
</dbReference>
<dbReference type="PROSITE" id="PS50192">
    <property type="entry name" value="T_SNARE"/>
    <property type="match status" value="1"/>
</dbReference>
<dbReference type="GO" id="GO:0006935">
    <property type="term" value="P:chemotaxis"/>
    <property type="evidence" value="ECO:0007669"/>
    <property type="project" value="InterPro"/>
</dbReference>
<dbReference type="InterPro" id="IPR004089">
    <property type="entry name" value="MCPsignal_dom"/>
</dbReference>
<evidence type="ECO:0000259" key="12">
    <source>
        <dbReference type="PROSITE" id="PS50111"/>
    </source>
</evidence>
<feature type="transmembrane region" description="Helical" evidence="11">
    <location>
        <begin position="772"/>
        <end position="793"/>
    </location>
</feature>
<comment type="subcellular location">
    <subcellularLocation>
        <location evidence="1">Cell inner membrane</location>
        <topology evidence="1">Multi-pass membrane protein</topology>
    </subcellularLocation>
</comment>
<evidence type="ECO:0000256" key="1">
    <source>
        <dbReference type="ARBA" id="ARBA00004429"/>
    </source>
</evidence>
<comment type="caution">
    <text evidence="15">The sequence shown here is derived from an EMBL/GenBank/DDBJ whole genome shotgun (WGS) entry which is preliminary data.</text>
</comment>
<keyword evidence="4 11" id="KW-0812">Transmembrane</keyword>
<dbReference type="InterPro" id="IPR029151">
    <property type="entry name" value="Sensor-like_sf"/>
</dbReference>
<reference evidence="15 16" key="1">
    <citation type="submission" date="2019-07" db="EMBL/GenBank/DDBJ databases">
        <title>Genome sequencing of the stress-tolerant strain Azospirillum brasilense Az19.</title>
        <authorList>
            <person name="Maroniche G.A."/>
            <person name="Garcia J.E."/>
            <person name="Pagnussat L."/>
            <person name="Amenta M."/>
            <person name="Creus C.M."/>
        </authorList>
    </citation>
    <scope>NUCLEOTIDE SEQUENCE [LARGE SCALE GENOMIC DNA]</scope>
    <source>
        <strain evidence="15 16">Az19</strain>
    </source>
</reference>
<evidence type="ECO:0000256" key="7">
    <source>
        <dbReference type="ARBA" id="ARBA00023224"/>
    </source>
</evidence>
<feature type="domain" description="Methyl-accepting transducer" evidence="12">
    <location>
        <begin position="314"/>
        <end position="536"/>
    </location>
</feature>
<evidence type="ECO:0000256" key="2">
    <source>
        <dbReference type="ARBA" id="ARBA00022475"/>
    </source>
</evidence>
<feature type="coiled-coil region" evidence="10">
    <location>
        <begin position="1116"/>
        <end position="1143"/>
    </location>
</feature>
<protein>
    <recommendedName>
        <fullName evidence="17">Methyl-accepting chemotaxis protein</fullName>
    </recommendedName>
</protein>
<dbReference type="InterPro" id="IPR033463">
    <property type="entry name" value="sCache_3"/>
</dbReference>
<evidence type="ECO:0000256" key="10">
    <source>
        <dbReference type="SAM" id="Coils"/>
    </source>
</evidence>
<dbReference type="InterPro" id="IPR003660">
    <property type="entry name" value="HAMP_dom"/>
</dbReference>
<dbReference type="SMART" id="SM00283">
    <property type="entry name" value="MA"/>
    <property type="match status" value="2"/>
</dbReference>
<dbReference type="InterPro" id="IPR000727">
    <property type="entry name" value="T_SNARE_dom"/>
</dbReference>
<feature type="transmembrane region" description="Helical" evidence="11">
    <location>
        <begin position="591"/>
        <end position="615"/>
    </location>
</feature>
<feature type="domain" description="HAMP" evidence="14">
    <location>
        <begin position="790"/>
        <end position="843"/>
    </location>
</feature>
<evidence type="ECO:0000256" key="8">
    <source>
        <dbReference type="ARBA" id="ARBA00029447"/>
    </source>
</evidence>
<evidence type="ECO:0000256" key="11">
    <source>
        <dbReference type="SAM" id="Phobius"/>
    </source>
</evidence>
<feature type="domain" description="HAMP" evidence="14">
    <location>
        <begin position="221"/>
        <end position="274"/>
    </location>
</feature>
<dbReference type="SMART" id="SM00304">
    <property type="entry name" value="HAMP"/>
    <property type="match status" value="2"/>
</dbReference>
<evidence type="ECO:0000256" key="5">
    <source>
        <dbReference type="ARBA" id="ARBA00022989"/>
    </source>
</evidence>
<proteinExistence type="inferred from homology"/>
<dbReference type="Pfam" id="PF00015">
    <property type="entry name" value="MCPsignal"/>
    <property type="match status" value="2"/>
</dbReference>
<feature type="transmembrane region" description="Helical" evidence="11">
    <location>
        <begin position="196"/>
        <end position="215"/>
    </location>
</feature>
<accession>A0A5B0KLF9</accession>
<dbReference type="InterPro" id="IPR004090">
    <property type="entry name" value="Chemotax_Me-accpt_rcpt"/>
</dbReference>
<dbReference type="PROSITE" id="PS50885">
    <property type="entry name" value="HAMP"/>
    <property type="match status" value="2"/>
</dbReference>
<name>A0A5B0KLF9_9PROT</name>
<organism evidence="15 16">
    <name type="scientific">Azospirillum argentinense</name>
    <dbReference type="NCBI Taxonomy" id="2970906"/>
    <lineage>
        <taxon>Bacteria</taxon>
        <taxon>Pseudomonadati</taxon>
        <taxon>Pseudomonadota</taxon>
        <taxon>Alphaproteobacteria</taxon>
        <taxon>Rhodospirillales</taxon>
        <taxon>Azospirillaceae</taxon>
        <taxon>Azospirillum</taxon>
    </lineage>
</organism>
<keyword evidence="10" id="KW-0175">Coiled coil</keyword>
<dbReference type="EMBL" id="VEWN01000018">
    <property type="protein sequence ID" value="KAA1053059.1"/>
    <property type="molecule type" value="Genomic_DNA"/>
</dbReference>
<dbReference type="CDD" id="cd06225">
    <property type="entry name" value="HAMP"/>
    <property type="match status" value="1"/>
</dbReference>
<evidence type="ECO:0000256" key="3">
    <source>
        <dbReference type="ARBA" id="ARBA00022519"/>
    </source>
</evidence>
<sequence>MIRKAPFASMSLQRQFMALIGIGLSLLSAVCLFGVAWLQTDQMEHNMEEFSRNELDSLHALIVSVMAKRPTDAEDVGIGVFNDWFRQRNTDYPGQIWSAWSPSVASHMAEGSPSTPPKEPRDDIDREALRSGKPVGRYVGDTYRMTLPIVLGETPGADQEVCFTCHSAMGLRKGDVIAVLSSQIDVGAEQSRLRDILLKLLGCGVLLTVTSMLVVRWTLVKRVTGPVATITRSMERMAAGDWAVDIAGAERRDEVGAMARALAVFRGNAEKRAELEAGQAAQTAERERRMRHIEELVHHFEGTIAQVLGNLSSSTEQLVGTARSMTETADAATHTSERTAEAAGTACGSVQSVFAAADQLASSIHAIGDEVSRSTRVSKDAVASVVRSTERVRALEETARQVAGIVDLISSIAGQTNLLALNATIEASRAGAAGRGFAVVASEVKALAAQTMGATREIMERVGAITESTAEAVQAVRTVAATIDSIDGALVTIAESVEQQDAATREIAANSRQAAEGTETVTDNIRIVGSSIHKVEEVGHTLQAVVDDLDRQAKVLREEVDLFLSGIRTAEGPSSRFGTQPMLNVIRKTRLASRITATTIFGLLLMSGTLILLVGNDLNAHLSKQANQRLDENVSAMRELVLSHGGAFRSEEGTLWVGARKLDGQNALLDRFAGAVGGVATIFHGDVRVATTIVTDGKRATGTRLAPGPAYEAVFTHGRSYRGENTILGRHYMTAYDPIRDDSGRVIGILFVGVEKSQFYAAIDALIRRVTLAALLVTAIVAVAVFVAMRVTFRPFDALRRVMLDLSEGRKVASIPGLGRGDELGDMARTLEGFRENLLRVERLRAEQEEHEQQVVIERKRSMLAMADTMEQRVKGMIAAIGRQIESLHTASGAMSAEAQQTSAQSAAVSSASQQASANVQTVASATEELNAASQEISQQIERSTDVARLAADRSRRTDQIVQGLAHAAGRIGEVVDIIRQIASQTNLLALNATIEAARAGEAGKGFAVVAHEVKNLSSQTARSTDEIAQQIAVVQDATEKAVAAIENIVGTIQEVHETSSSIAAAIHEQHAAIAEISRNVQQTAAGTADINRHIADVSAGAQGTLQAAHIVTLAADELVRQSEALEQQVEDFLSEVRQSNRLSEAA</sequence>
<dbReference type="Pfam" id="PF00672">
    <property type="entry name" value="HAMP"/>
    <property type="match status" value="2"/>
</dbReference>
<evidence type="ECO:0000259" key="13">
    <source>
        <dbReference type="PROSITE" id="PS50192"/>
    </source>
</evidence>
<dbReference type="PRINTS" id="PR00260">
    <property type="entry name" value="CHEMTRNSDUCR"/>
</dbReference>
<keyword evidence="2" id="KW-1003">Cell membrane</keyword>
<keyword evidence="5 11" id="KW-1133">Transmembrane helix</keyword>
<evidence type="ECO:0008006" key="17">
    <source>
        <dbReference type="Google" id="ProtNLM"/>
    </source>
</evidence>
<dbReference type="PROSITE" id="PS50111">
    <property type="entry name" value="CHEMOTAXIS_TRANSDUC_2"/>
    <property type="match status" value="2"/>
</dbReference>
<evidence type="ECO:0000313" key="15">
    <source>
        <dbReference type="EMBL" id="KAA1053059.1"/>
    </source>
</evidence>
<dbReference type="Pfam" id="PF17202">
    <property type="entry name" value="sCache_3_3"/>
    <property type="match status" value="1"/>
</dbReference>
<keyword evidence="3" id="KW-0997">Cell inner membrane</keyword>
<evidence type="ECO:0000313" key="16">
    <source>
        <dbReference type="Proteomes" id="UP000325333"/>
    </source>
</evidence>
<evidence type="ECO:0000259" key="14">
    <source>
        <dbReference type="PROSITE" id="PS50885"/>
    </source>
</evidence>
<dbReference type="SUPFAM" id="SSF58104">
    <property type="entry name" value="Methyl-accepting chemotaxis protein (MCP) signaling domain"/>
    <property type="match status" value="2"/>
</dbReference>
<keyword evidence="7 9" id="KW-0807">Transducer</keyword>
<feature type="coiled-coil region" evidence="10">
    <location>
        <begin position="831"/>
        <end position="861"/>
    </location>
</feature>
<dbReference type="PANTHER" id="PTHR32089">
    <property type="entry name" value="METHYL-ACCEPTING CHEMOTAXIS PROTEIN MCPB"/>
    <property type="match status" value="1"/>
</dbReference>
<evidence type="ECO:0000256" key="4">
    <source>
        <dbReference type="ARBA" id="ARBA00022692"/>
    </source>
</evidence>
<evidence type="ECO:0000256" key="6">
    <source>
        <dbReference type="ARBA" id="ARBA00023136"/>
    </source>
</evidence>